<dbReference type="OrthoDB" id="10264655at2759"/>
<dbReference type="InterPro" id="IPR043198">
    <property type="entry name" value="Cyclin/Ssn8"/>
</dbReference>
<dbReference type="Proteomes" id="UP000001064">
    <property type="component" value="Unassembled WGS sequence"/>
</dbReference>
<dbReference type="FunCoup" id="F0ZCU9">
    <property type="interactions" value="516"/>
</dbReference>
<dbReference type="InterPro" id="IPR006671">
    <property type="entry name" value="Cyclin_N"/>
</dbReference>
<accession>F0ZCU9</accession>
<dbReference type="RefSeq" id="XP_003285261.1">
    <property type="nucleotide sequence ID" value="XM_003285213.1"/>
</dbReference>
<dbReference type="InParanoid" id="F0ZCU9"/>
<dbReference type="Pfam" id="PF21797">
    <property type="entry name" value="CycT2-like_C"/>
    <property type="match status" value="1"/>
</dbReference>
<dbReference type="FunFam" id="1.10.472.10:FF:000031">
    <property type="entry name" value="cyclin-L1-1-like isoform X1"/>
    <property type="match status" value="1"/>
</dbReference>
<dbReference type="Pfam" id="PF00134">
    <property type="entry name" value="Cyclin_N"/>
    <property type="match status" value="1"/>
</dbReference>
<dbReference type="GeneID" id="10502553"/>
<organism evidence="5 6">
    <name type="scientific">Dictyostelium purpureum</name>
    <name type="common">Slime mold</name>
    <dbReference type="NCBI Taxonomy" id="5786"/>
    <lineage>
        <taxon>Eukaryota</taxon>
        <taxon>Amoebozoa</taxon>
        <taxon>Evosea</taxon>
        <taxon>Eumycetozoa</taxon>
        <taxon>Dictyostelia</taxon>
        <taxon>Dictyosteliales</taxon>
        <taxon>Dictyosteliaceae</taxon>
        <taxon>Dictyostelium</taxon>
    </lineage>
</organism>
<dbReference type="SMART" id="SM00385">
    <property type="entry name" value="CYCLIN"/>
    <property type="match status" value="2"/>
</dbReference>
<evidence type="ECO:0000256" key="1">
    <source>
        <dbReference type="RuleBase" id="RU000383"/>
    </source>
</evidence>
<dbReference type="Gene3D" id="1.10.472.10">
    <property type="entry name" value="Cyclin-like"/>
    <property type="match status" value="2"/>
</dbReference>
<gene>
    <name evidence="5" type="ORF">DICPUDRAFT_149103</name>
</gene>
<dbReference type="AlphaFoldDB" id="F0ZCU9"/>
<feature type="region of interest" description="Disordered" evidence="2">
    <location>
        <begin position="414"/>
        <end position="434"/>
    </location>
</feature>
<name>F0ZCU9_DICPU</name>
<feature type="chain" id="PRO_5003261604" evidence="3">
    <location>
        <begin position="20"/>
        <end position="434"/>
    </location>
</feature>
<evidence type="ECO:0000313" key="6">
    <source>
        <dbReference type="Proteomes" id="UP000001064"/>
    </source>
</evidence>
<comment type="similarity">
    <text evidence="1">Belongs to the cyclin family.</text>
</comment>
<proteinExistence type="inferred from homology"/>
<dbReference type="EMBL" id="GL870981">
    <property type="protein sequence ID" value="EGC38223.1"/>
    <property type="molecule type" value="Genomic_DNA"/>
</dbReference>
<dbReference type="CDD" id="cd20533">
    <property type="entry name" value="CYCLIN_CCNL_rpt2"/>
    <property type="match status" value="1"/>
</dbReference>
<dbReference type="KEGG" id="dpp:DICPUDRAFT_149103"/>
<dbReference type="SUPFAM" id="SSF47954">
    <property type="entry name" value="Cyclin-like"/>
    <property type="match status" value="2"/>
</dbReference>
<sequence length="434" mass="49911">MMMLKYTSILLLLINIIKAEEYVLCDDGNPCTSDFFDQISGTCQHMFNQWSGCENPMQQQQQPQCSENTCNRFKSNKCKTFTNCNMGQCMFRDVDCNDYNIFSIDRCDPEFGCHYTPSTSTRSCSHDYDCGDNMQCTRDTCVNGKCVNKISCGFDQLCNRYGNCESIPQEEIEDSPSRKDGISEEIEDNLRRYGTQCIQEAGILLKLSISTIGTGQVIFQRFYTRKSFKEYDVKTLSMGSLFVATKFIGPIRHIRDILNVFNHIWRKKEGLPIEYIDTTKQGYWDLKGDVIGGEFDILKEFGFLVYVDLPHKYILNYMKLLDKSKELAQKSWNYINDSMKTTIAIQYRPEAIAAASIFLASRVLKTNLPEEPHPWWELFETTKEEIEVISYEMYSLYSKKSAYFIDVFNPTQPSNLSSPQSTSNTTTTTTTTSS</sequence>
<keyword evidence="1" id="KW-0195">Cyclin</keyword>
<dbReference type="eggNOG" id="KOG0835">
    <property type="taxonomic scope" value="Eukaryota"/>
</dbReference>
<keyword evidence="3" id="KW-0732">Signal</keyword>
<dbReference type="PANTHER" id="PTHR10026">
    <property type="entry name" value="CYCLIN"/>
    <property type="match status" value="1"/>
</dbReference>
<dbReference type="VEuPathDB" id="AmoebaDB:DICPUDRAFT_149103"/>
<dbReference type="CDD" id="cd20532">
    <property type="entry name" value="CYCLIN_CCNL_rpt1"/>
    <property type="match status" value="1"/>
</dbReference>
<protein>
    <submittedName>
        <fullName evidence="5">Cyclin</fullName>
    </submittedName>
</protein>
<evidence type="ECO:0000313" key="5">
    <source>
        <dbReference type="EMBL" id="EGC38223.1"/>
    </source>
</evidence>
<feature type="signal peptide" evidence="3">
    <location>
        <begin position="1"/>
        <end position="19"/>
    </location>
</feature>
<keyword evidence="6" id="KW-1185">Reference proteome</keyword>
<feature type="domain" description="Cyclin-like" evidence="4">
    <location>
        <begin position="312"/>
        <end position="395"/>
    </location>
</feature>
<dbReference type="GO" id="GO:0006357">
    <property type="term" value="P:regulation of transcription by RNA polymerase II"/>
    <property type="evidence" value="ECO:0007669"/>
    <property type="project" value="InterPro"/>
</dbReference>
<reference evidence="6" key="1">
    <citation type="journal article" date="2011" name="Genome Biol.">
        <title>Comparative genomics of the social amoebae Dictyostelium discoideum and Dictyostelium purpureum.</title>
        <authorList>
            <consortium name="US DOE Joint Genome Institute (JGI-PGF)"/>
            <person name="Sucgang R."/>
            <person name="Kuo A."/>
            <person name="Tian X."/>
            <person name="Salerno W."/>
            <person name="Parikh A."/>
            <person name="Feasley C.L."/>
            <person name="Dalin E."/>
            <person name="Tu H."/>
            <person name="Huang E."/>
            <person name="Barry K."/>
            <person name="Lindquist E."/>
            <person name="Shapiro H."/>
            <person name="Bruce D."/>
            <person name="Schmutz J."/>
            <person name="Salamov A."/>
            <person name="Fey P."/>
            <person name="Gaudet P."/>
            <person name="Anjard C."/>
            <person name="Babu M.M."/>
            <person name="Basu S."/>
            <person name="Bushmanova Y."/>
            <person name="van der Wel H."/>
            <person name="Katoh-Kurasawa M."/>
            <person name="Dinh C."/>
            <person name="Coutinho P.M."/>
            <person name="Saito T."/>
            <person name="Elias M."/>
            <person name="Schaap P."/>
            <person name="Kay R.R."/>
            <person name="Henrissat B."/>
            <person name="Eichinger L."/>
            <person name="Rivero F."/>
            <person name="Putnam N.H."/>
            <person name="West C.M."/>
            <person name="Loomis W.F."/>
            <person name="Chisholm R.L."/>
            <person name="Shaulsky G."/>
            <person name="Strassmann J.E."/>
            <person name="Queller D.C."/>
            <person name="Kuspa A."/>
            <person name="Grigoriev I.V."/>
        </authorList>
    </citation>
    <scope>NUCLEOTIDE SEQUENCE [LARGE SCALE GENOMIC DNA]</scope>
    <source>
        <strain evidence="6">QSDP1</strain>
    </source>
</reference>
<dbReference type="GO" id="GO:0005634">
    <property type="term" value="C:nucleus"/>
    <property type="evidence" value="ECO:0000318"/>
    <property type="project" value="GO_Central"/>
</dbReference>
<feature type="domain" description="Cyclin-like" evidence="4">
    <location>
        <begin position="196"/>
        <end position="299"/>
    </location>
</feature>
<dbReference type="STRING" id="5786.F0ZCU9"/>
<dbReference type="InterPro" id="IPR036915">
    <property type="entry name" value="Cyclin-like_sf"/>
</dbReference>
<evidence type="ECO:0000256" key="3">
    <source>
        <dbReference type="SAM" id="SignalP"/>
    </source>
</evidence>
<evidence type="ECO:0000256" key="2">
    <source>
        <dbReference type="SAM" id="MobiDB-lite"/>
    </source>
</evidence>
<dbReference type="GO" id="GO:0016538">
    <property type="term" value="F:cyclin-dependent protein serine/threonine kinase regulator activity"/>
    <property type="evidence" value="ECO:0000318"/>
    <property type="project" value="GO_Central"/>
</dbReference>
<dbReference type="InterPro" id="IPR013763">
    <property type="entry name" value="Cyclin-like_dom"/>
</dbReference>
<evidence type="ECO:0000259" key="4">
    <source>
        <dbReference type="SMART" id="SM00385"/>
    </source>
</evidence>